<dbReference type="EMBL" id="PQXN01000075">
    <property type="protein sequence ID" value="TGO56657.1"/>
    <property type="molecule type" value="Genomic_DNA"/>
</dbReference>
<sequence length="750" mass="85392">MLCKLCDSLNVTDLLKLAKANSGKAFGSDDYLYIEHHKSYDDLVTAASYGCELCLLLQRQCEEEKIEVYGQNILLTREQRFRIMEAENKAMNLRVEIVASDLYYGQWFEKVKVLDYLTFKCRDEVGLKSCYSTMVCVLQTPKDQLKFIDGIRIGQFIIDEDLASDANFDIARGWMNTCIVEHSKSKCSSFEDKVLPSRVIDVGLESTNPSLVLTDGIRGKYIALSHCWGGQIETILTTSNLQSLQKEIKMTGLPANFRDAILITRALGFQYLWIDSLCIIQDSKYDWGIESKKMGETYRNSVLTIGAAAAYKAADGMLHPRSKTFRHMKPKLKLSKDSGSDDIVEIASSILRPEDLARLFASGPLQSRAWALQERILSPRILWYGRRQIYWQCLCGFQSANGMPSGGRGYPSSELYIYPVITQRILFNQNYNDGLTRFSEEELLEINSEYQYMVMDYCTRILRYPNDKLPAFSGIAALLHKVIGGQYLAGIWSKLFRENLLWHASMSIAPHTKQYRAPSWSWAVTDERMKQFYVNSSRLESTHYDPILLSHHIELSSENPYGAVKYAHIIVDTLTLKLIHLGQYRNPFNKTDFFLISTWFGDTGLSSLSPRIPVPPRVLREKEGKIKILSGGYVASIAIETSFTNAKLRTSYRHSWDKKIPNWSAVSPLEYKVMLTCGTSGPEILLQRDRKAGFGCMAGFKFMGKRDPKVDLNWNLTEYGMWFSSSSTEFLNKARKGGGRFHEIFKIGAT</sequence>
<dbReference type="Pfam" id="PF06985">
    <property type="entry name" value="HET"/>
    <property type="match status" value="1"/>
</dbReference>
<comment type="caution">
    <text evidence="2">The sequence shown here is derived from an EMBL/GenBank/DDBJ whole genome shotgun (WGS) entry which is preliminary data.</text>
</comment>
<reference evidence="2 3" key="1">
    <citation type="submission" date="2017-12" db="EMBL/GenBank/DDBJ databases">
        <title>Comparative genomics of Botrytis spp.</title>
        <authorList>
            <person name="Valero-Jimenez C.A."/>
            <person name="Tapia P."/>
            <person name="Veloso J."/>
            <person name="Silva-Moreno E."/>
            <person name="Staats M."/>
            <person name="Valdes J.H."/>
            <person name="Van Kan J.A.L."/>
        </authorList>
    </citation>
    <scope>NUCLEOTIDE SEQUENCE [LARGE SCALE GENOMIC DNA]</scope>
    <source>
        <strain evidence="2 3">MUCL11595</strain>
    </source>
</reference>
<dbReference type="InterPro" id="IPR010730">
    <property type="entry name" value="HET"/>
</dbReference>
<evidence type="ECO:0000259" key="1">
    <source>
        <dbReference type="Pfam" id="PF06985"/>
    </source>
</evidence>
<proteinExistence type="predicted"/>
<dbReference type="OrthoDB" id="5125733at2759"/>
<dbReference type="PANTHER" id="PTHR33112:SF16">
    <property type="entry name" value="HETEROKARYON INCOMPATIBILITY DOMAIN-CONTAINING PROTEIN"/>
    <property type="match status" value="1"/>
</dbReference>
<name>A0A4Z1IIY7_9HELO</name>
<keyword evidence="3" id="KW-1185">Reference proteome</keyword>
<dbReference type="Proteomes" id="UP000297527">
    <property type="component" value="Unassembled WGS sequence"/>
</dbReference>
<dbReference type="PANTHER" id="PTHR33112">
    <property type="entry name" value="DOMAIN PROTEIN, PUTATIVE-RELATED"/>
    <property type="match status" value="1"/>
</dbReference>
<dbReference type="AlphaFoldDB" id="A0A4Z1IIY7"/>
<evidence type="ECO:0000313" key="3">
    <source>
        <dbReference type="Proteomes" id="UP000297527"/>
    </source>
</evidence>
<organism evidence="2 3">
    <name type="scientific">Botryotinia convoluta</name>
    <dbReference type="NCBI Taxonomy" id="54673"/>
    <lineage>
        <taxon>Eukaryota</taxon>
        <taxon>Fungi</taxon>
        <taxon>Dikarya</taxon>
        <taxon>Ascomycota</taxon>
        <taxon>Pezizomycotina</taxon>
        <taxon>Leotiomycetes</taxon>
        <taxon>Helotiales</taxon>
        <taxon>Sclerotiniaceae</taxon>
        <taxon>Botryotinia</taxon>
    </lineage>
</organism>
<protein>
    <recommendedName>
        <fullName evidence="1">Heterokaryon incompatibility domain-containing protein</fullName>
    </recommendedName>
</protein>
<evidence type="ECO:0000313" key="2">
    <source>
        <dbReference type="EMBL" id="TGO56657.1"/>
    </source>
</evidence>
<gene>
    <name evidence="2" type="ORF">BCON_0075g00380</name>
</gene>
<feature type="domain" description="Heterokaryon incompatibility" evidence="1">
    <location>
        <begin position="221"/>
        <end position="374"/>
    </location>
</feature>
<accession>A0A4Z1IIY7</accession>